<accession>G6EHC7</accession>
<name>G6EHC7_9SPHN</name>
<gene>
    <name evidence="1" type="ORF">NSU_3748</name>
</gene>
<comment type="caution">
    <text evidence="1">The sequence shown here is derived from an EMBL/GenBank/DDBJ whole genome shotgun (WGS) entry which is preliminary data.</text>
</comment>
<sequence>MPNSDHEDVADIDFSAVHWGIQYQATTSISRSRSRILMSKAPPA</sequence>
<keyword evidence="2" id="KW-1185">Reference proteome</keyword>
<organism evidence="1 2">
    <name type="scientific">Novosphingobium pentaromativorans US6-1</name>
    <dbReference type="NCBI Taxonomy" id="1088721"/>
    <lineage>
        <taxon>Bacteria</taxon>
        <taxon>Pseudomonadati</taxon>
        <taxon>Pseudomonadota</taxon>
        <taxon>Alphaproteobacteria</taxon>
        <taxon>Sphingomonadales</taxon>
        <taxon>Sphingomonadaceae</taxon>
        <taxon>Novosphingobium</taxon>
    </lineage>
</organism>
<protein>
    <submittedName>
        <fullName evidence="1">Uncharacterized protein</fullName>
    </submittedName>
</protein>
<evidence type="ECO:0000313" key="2">
    <source>
        <dbReference type="Proteomes" id="UP000004030"/>
    </source>
</evidence>
<dbReference type="Proteomes" id="UP000004030">
    <property type="component" value="Unassembled WGS sequence"/>
</dbReference>
<reference evidence="1 2" key="1">
    <citation type="journal article" date="2012" name="J. Bacteriol.">
        <title>Genome sequence of benzo(a)pyrene-degrading bacterium Novosphingobium pentaromativorans US6-1.</title>
        <authorList>
            <person name="Luo Y.R."/>
            <person name="Kang S.G."/>
            <person name="Kim S.J."/>
            <person name="Kim M.R."/>
            <person name="Li N."/>
            <person name="Lee J.H."/>
            <person name="Kwon K.K."/>
        </authorList>
    </citation>
    <scope>NUCLEOTIDE SEQUENCE [LARGE SCALE GENOMIC DNA]</scope>
    <source>
        <strain evidence="1 2">US6-1</strain>
    </source>
</reference>
<dbReference type="AlphaFoldDB" id="G6EHC7"/>
<proteinExistence type="predicted"/>
<dbReference type="EMBL" id="AGFM01000058">
    <property type="protein sequence ID" value="EHJ59416.1"/>
    <property type="molecule type" value="Genomic_DNA"/>
</dbReference>
<evidence type="ECO:0000313" key="1">
    <source>
        <dbReference type="EMBL" id="EHJ59416.1"/>
    </source>
</evidence>